<proteinExistence type="predicted"/>
<evidence type="ECO:0000256" key="2">
    <source>
        <dbReference type="ARBA" id="ARBA00022692"/>
    </source>
</evidence>
<comment type="subcellular location">
    <subcellularLocation>
        <location evidence="1">Membrane</location>
        <topology evidence="1">Multi-pass membrane protein</topology>
    </subcellularLocation>
</comment>
<dbReference type="AlphaFoldDB" id="A0A4S8P9V9"/>
<feature type="transmembrane region" description="Helical" evidence="5">
    <location>
        <begin position="157"/>
        <end position="177"/>
    </location>
</feature>
<feature type="transmembrane region" description="Helical" evidence="5">
    <location>
        <begin position="42"/>
        <end position="58"/>
    </location>
</feature>
<evidence type="ECO:0000256" key="5">
    <source>
        <dbReference type="SAM" id="Phobius"/>
    </source>
</evidence>
<evidence type="ECO:0000256" key="4">
    <source>
        <dbReference type="ARBA" id="ARBA00023136"/>
    </source>
</evidence>
<dbReference type="PANTHER" id="PTHR31310">
    <property type="match status" value="1"/>
</dbReference>
<evidence type="ECO:0000313" key="8">
    <source>
        <dbReference type="Proteomes" id="UP000308828"/>
    </source>
</evidence>
<feature type="transmembrane region" description="Helical" evidence="5">
    <location>
        <begin position="65"/>
        <end position="89"/>
    </location>
</feature>
<keyword evidence="2 5" id="KW-0812">Transmembrane</keyword>
<evidence type="ECO:0000256" key="3">
    <source>
        <dbReference type="ARBA" id="ARBA00022989"/>
    </source>
</evidence>
<evidence type="ECO:0000313" key="7">
    <source>
        <dbReference type="EMBL" id="THV24774.1"/>
    </source>
</evidence>
<dbReference type="Gene3D" id="1.20.144.10">
    <property type="entry name" value="Phosphatidic acid phosphatase type 2/haloperoxidase"/>
    <property type="match status" value="1"/>
</dbReference>
<comment type="caution">
    <text evidence="7">The sequence shown here is derived from an EMBL/GenBank/DDBJ whole genome shotgun (WGS) entry which is preliminary data.</text>
</comment>
<dbReference type="OrthoDB" id="7584858at2"/>
<gene>
    <name evidence="7" type="ORF">FAA97_00725</name>
</gene>
<evidence type="ECO:0000259" key="6">
    <source>
        <dbReference type="Pfam" id="PF14378"/>
    </source>
</evidence>
<evidence type="ECO:0000256" key="1">
    <source>
        <dbReference type="ARBA" id="ARBA00004141"/>
    </source>
</evidence>
<dbReference type="InterPro" id="IPR036938">
    <property type="entry name" value="PAP2/HPO_sf"/>
</dbReference>
<sequence>MLTRDAENLRGWLLLFMIASSLVVVVLYLTSKISLEYQSLQQATISLCILIVASAICARRGFLNWSLVLETLSIGVALSILGLVASYMATSVNLPLADQLLASADRTLGFDGAAFIHWVDSQPWLAWLLMQAYASFAVQLVLLPPILILFGQAVRGFGLVLSYAIACFAASLISIWFPAEATNITYGIDGNLLQSINAQFGFAFLEQFHAVRNQTEFVLSLDDAQGILTFPSVHTATAVVCAVSTLTVPWLRYPVLFLNICMAISTLSHGAHYLVDVVAGALLAIAALWLVTRLARVSPPILRRPVRAPALDLPF</sequence>
<dbReference type="GO" id="GO:0016020">
    <property type="term" value="C:membrane"/>
    <property type="evidence" value="ECO:0007669"/>
    <property type="project" value="UniProtKB-SubCell"/>
</dbReference>
<feature type="domain" description="Inositolphosphotransferase Aur1/Ipt1" evidence="6">
    <location>
        <begin position="101"/>
        <end position="290"/>
    </location>
</feature>
<dbReference type="Proteomes" id="UP000308828">
    <property type="component" value="Unassembled WGS sequence"/>
</dbReference>
<protein>
    <submittedName>
        <fullName evidence="7">Phosphatase PAP2 family protein</fullName>
    </submittedName>
</protein>
<dbReference type="SUPFAM" id="SSF48317">
    <property type="entry name" value="Acid phosphatase/Vanadium-dependent haloperoxidase"/>
    <property type="match status" value="1"/>
</dbReference>
<keyword evidence="3 5" id="KW-1133">Transmembrane helix</keyword>
<dbReference type="InterPro" id="IPR026841">
    <property type="entry name" value="Aur1/Ipt1"/>
</dbReference>
<dbReference type="InterPro" id="IPR052185">
    <property type="entry name" value="IPC_Synthase-Related"/>
</dbReference>
<feature type="transmembrane region" description="Helical" evidence="5">
    <location>
        <begin position="124"/>
        <end position="150"/>
    </location>
</feature>
<reference evidence="7 8" key="1">
    <citation type="submission" date="2019-04" db="EMBL/GenBank/DDBJ databases">
        <title>Genome sequence of strain shin9-1.</title>
        <authorList>
            <person name="Gao J."/>
            <person name="Sun J."/>
        </authorList>
    </citation>
    <scope>NUCLEOTIDE SEQUENCE [LARGE SCALE GENOMIC DNA]</scope>
    <source>
        <strain evidence="8">shin9-1</strain>
    </source>
</reference>
<dbReference type="EMBL" id="STGV01000001">
    <property type="protein sequence ID" value="THV24774.1"/>
    <property type="molecule type" value="Genomic_DNA"/>
</dbReference>
<feature type="transmembrane region" description="Helical" evidence="5">
    <location>
        <begin position="277"/>
        <end position="295"/>
    </location>
</feature>
<organism evidence="7 8">
    <name type="scientific">Peteryoungia ipomoeae</name>
    <dbReference type="NCBI Taxonomy" id="1210932"/>
    <lineage>
        <taxon>Bacteria</taxon>
        <taxon>Pseudomonadati</taxon>
        <taxon>Pseudomonadota</taxon>
        <taxon>Alphaproteobacteria</taxon>
        <taxon>Hyphomicrobiales</taxon>
        <taxon>Rhizobiaceae</taxon>
        <taxon>Peteryoungia</taxon>
    </lineage>
</organism>
<dbReference type="RefSeq" id="WP_136596622.1">
    <property type="nucleotide sequence ID" value="NZ_STGV01000001.1"/>
</dbReference>
<dbReference type="Pfam" id="PF14378">
    <property type="entry name" value="PAP2_3"/>
    <property type="match status" value="1"/>
</dbReference>
<keyword evidence="8" id="KW-1185">Reference proteome</keyword>
<feature type="transmembrane region" description="Helical" evidence="5">
    <location>
        <begin position="12"/>
        <end position="30"/>
    </location>
</feature>
<accession>A0A4S8P9V9</accession>
<keyword evidence="4 5" id="KW-0472">Membrane</keyword>
<dbReference type="PANTHER" id="PTHR31310:SF7">
    <property type="entry name" value="PA-PHOSPHATASE RELATED-FAMILY PROTEIN DDB_G0268928"/>
    <property type="match status" value="1"/>
</dbReference>
<name>A0A4S8P9V9_9HYPH</name>